<dbReference type="Gene3D" id="2.60.120.10">
    <property type="entry name" value="Jelly Rolls"/>
    <property type="match status" value="1"/>
</dbReference>
<dbReference type="InterPro" id="IPR025979">
    <property type="entry name" value="ChrR-like_cupin_dom"/>
</dbReference>
<dbReference type="RefSeq" id="WP_142047607.1">
    <property type="nucleotide sequence ID" value="NZ_VFPA01000001.1"/>
</dbReference>
<dbReference type="Proteomes" id="UP000315677">
    <property type="component" value="Unassembled WGS sequence"/>
</dbReference>
<dbReference type="EMBL" id="VFPA01000001">
    <property type="protein sequence ID" value="TQM13687.1"/>
    <property type="molecule type" value="Genomic_DNA"/>
</dbReference>
<organism evidence="2 3">
    <name type="scientific">Pseudonocardia kunmingensis</name>
    <dbReference type="NCBI Taxonomy" id="630975"/>
    <lineage>
        <taxon>Bacteria</taxon>
        <taxon>Bacillati</taxon>
        <taxon>Actinomycetota</taxon>
        <taxon>Actinomycetes</taxon>
        <taxon>Pseudonocardiales</taxon>
        <taxon>Pseudonocardiaceae</taxon>
        <taxon>Pseudonocardia</taxon>
    </lineage>
</organism>
<dbReference type="AlphaFoldDB" id="A0A543DWG7"/>
<reference evidence="2 3" key="1">
    <citation type="submission" date="2019-06" db="EMBL/GenBank/DDBJ databases">
        <title>Sequencing the genomes of 1000 actinobacteria strains.</title>
        <authorList>
            <person name="Klenk H.-P."/>
        </authorList>
    </citation>
    <scope>NUCLEOTIDE SEQUENCE [LARGE SCALE GENOMIC DNA]</scope>
    <source>
        <strain evidence="2 3">DSM 45301</strain>
    </source>
</reference>
<dbReference type="InterPro" id="IPR014710">
    <property type="entry name" value="RmlC-like_jellyroll"/>
</dbReference>
<accession>A0A543DWG7</accession>
<protein>
    <submittedName>
        <fullName evidence="2">ChrR-like protein with cupin domain</fullName>
    </submittedName>
</protein>
<evidence type="ECO:0000313" key="2">
    <source>
        <dbReference type="EMBL" id="TQM13687.1"/>
    </source>
</evidence>
<name>A0A543DWG7_9PSEU</name>
<dbReference type="OrthoDB" id="564955at2"/>
<comment type="caution">
    <text evidence="2">The sequence shown here is derived from an EMBL/GenBank/DDBJ whole genome shotgun (WGS) entry which is preliminary data.</text>
</comment>
<evidence type="ECO:0000259" key="1">
    <source>
        <dbReference type="Pfam" id="PF12973"/>
    </source>
</evidence>
<dbReference type="SUPFAM" id="SSF51182">
    <property type="entry name" value="RmlC-like cupins"/>
    <property type="match status" value="1"/>
</dbReference>
<dbReference type="Pfam" id="PF12973">
    <property type="entry name" value="Cupin_7"/>
    <property type="match status" value="1"/>
</dbReference>
<sequence>MSELASEHAADFLVQTADLPWVPQGSDNVWFKPVRINLEKGSWVNLLKVAKSGVVNRHRHLAEVEGWVLQGRWHYIEHDWQASPGAYVYEPPGDVHTLVADVEDESEPMMTLFFIHGPIEYMDADGNLAWVETAERKLQRYTDYCREAGIEPKLDGILF</sequence>
<proteinExistence type="predicted"/>
<evidence type="ECO:0000313" key="3">
    <source>
        <dbReference type="Proteomes" id="UP000315677"/>
    </source>
</evidence>
<dbReference type="CDD" id="cd20302">
    <property type="entry name" value="cupin_DAD"/>
    <property type="match status" value="1"/>
</dbReference>
<keyword evidence="3" id="KW-1185">Reference proteome</keyword>
<dbReference type="InterPro" id="IPR011051">
    <property type="entry name" value="RmlC_Cupin_sf"/>
</dbReference>
<gene>
    <name evidence="2" type="ORF">FB558_0440</name>
</gene>
<feature type="domain" description="ChrR-like cupin" evidence="1">
    <location>
        <begin position="10"/>
        <end position="119"/>
    </location>
</feature>